<feature type="domain" description="Pirin C-terminal" evidence="4">
    <location>
        <begin position="176"/>
        <end position="271"/>
    </location>
</feature>
<evidence type="ECO:0000256" key="2">
    <source>
        <dbReference type="RuleBase" id="RU003457"/>
    </source>
</evidence>
<dbReference type="InterPro" id="IPR003829">
    <property type="entry name" value="Pirin_N_dom"/>
</dbReference>
<dbReference type="Pfam" id="PF02678">
    <property type="entry name" value="Pirin"/>
    <property type="match status" value="1"/>
</dbReference>
<keyword evidence="6" id="KW-1185">Reference proteome</keyword>
<dbReference type="InterPro" id="IPR008778">
    <property type="entry name" value="Pirin_C_dom"/>
</dbReference>
<proteinExistence type="inferred from homology"/>
<feature type="domain" description="Pirin N-terminal" evidence="3">
    <location>
        <begin position="19"/>
        <end position="123"/>
    </location>
</feature>
<dbReference type="Pfam" id="PF05726">
    <property type="entry name" value="Pirin_C"/>
    <property type="match status" value="1"/>
</dbReference>
<dbReference type="PIRSF" id="PIRSF006232">
    <property type="entry name" value="Pirin"/>
    <property type="match status" value="1"/>
</dbReference>
<sequence length="292" mass="31880">MSSILHRITPHTRDIGFPVKRLLPDIKARSIGPFVFLDHMGPTSFAAGTTAGDVRPHPHIGLATITYLFSGAIMHRDSLGSVQRITPGDINWMTAGYGIVHSERIPDDVRDNQVNVEGLQMWVALPPELEECEPAFWHYAEAELPRYMQGDVNVHVMVGSFGGRTSPVRVASPTLYVALEIPAEASIDIPADYAERGLYVVSGAISIDGERVEQGTLVVLQGGSIVRIDAPEAARLVLIGGEALAGQRGLWWNFVSSDKARLEAAKQAWAQQDTSQFPKVPGEVEFIPLPER</sequence>
<evidence type="ECO:0000313" key="6">
    <source>
        <dbReference type="Proteomes" id="UP001331561"/>
    </source>
</evidence>
<evidence type="ECO:0000313" key="5">
    <source>
        <dbReference type="EMBL" id="MEC5386875.1"/>
    </source>
</evidence>
<dbReference type="CDD" id="cd02909">
    <property type="entry name" value="cupin_pirin_N"/>
    <property type="match status" value="1"/>
</dbReference>
<reference evidence="5 6" key="1">
    <citation type="submission" date="2024-01" db="EMBL/GenBank/DDBJ databases">
        <title>Uliginosibacterium soil sp. nov.</title>
        <authorList>
            <person name="Lv Y."/>
        </authorList>
    </citation>
    <scope>NUCLEOTIDE SEQUENCE [LARGE SCALE GENOMIC DNA]</scope>
    <source>
        <strain evidence="5 6">H3</strain>
    </source>
</reference>
<dbReference type="PANTHER" id="PTHR13903">
    <property type="entry name" value="PIRIN-RELATED"/>
    <property type="match status" value="1"/>
</dbReference>
<evidence type="ECO:0000259" key="4">
    <source>
        <dbReference type="Pfam" id="PF05726"/>
    </source>
</evidence>
<dbReference type="CDD" id="cd02247">
    <property type="entry name" value="cupin_pirin_C"/>
    <property type="match status" value="1"/>
</dbReference>
<dbReference type="EMBL" id="JAYXHS010000002">
    <property type="protein sequence ID" value="MEC5386875.1"/>
    <property type="molecule type" value="Genomic_DNA"/>
</dbReference>
<dbReference type="InterPro" id="IPR011051">
    <property type="entry name" value="RmlC_Cupin_sf"/>
</dbReference>
<comment type="caution">
    <text evidence="5">The sequence shown here is derived from an EMBL/GenBank/DDBJ whole genome shotgun (WGS) entry which is preliminary data.</text>
</comment>
<comment type="similarity">
    <text evidence="1 2">Belongs to the pirin family.</text>
</comment>
<dbReference type="SUPFAM" id="SSF51182">
    <property type="entry name" value="RmlC-like cupins"/>
    <property type="match status" value="1"/>
</dbReference>
<accession>A0ABU6K575</accession>
<evidence type="ECO:0000259" key="3">
    <source>
        <dbReference type="Pfam" id="PF02678"/>
    </source>
</evidence>
<protein>
    <submittedName>
        <fullName evidence="5">Pirin family protein</fullName>
    </submittedName>
</protein>
<name>A0ABU6K575_9RHOO</name>
<gene>
    <name evidence="5" type="ORF">VVD49_14165</name>
</gene>
<dbReference type="InterPro" id="IPR012093">
    <property type="entry name" value="Pirin"/>
</dbReference>
<evidence type="ECO:0000256" key="1">
    <source>
        <dbReference type="ARBA" id="ARBA00008416"/>
    </source>
</evidence>
<dbReference type="RefSeq" id="WP_327599832.1">
    <property type="nucleotide sequence ID" value="NZ_JAYXHS010000002.1"/>
</dbReference>
<dbReference type="InterPro" id="IPR014710">
    <property type="entry name" value="RmlC-like_jellyroll"/>
</dbReference>
<dbReference type="Proteomes" id="UP001331561">
    <property type="component" value="Unassembled WGS sequence"/>
</dbReference>
<dbReference type="Gene3D" id="2.60.120.10">
    <property type="entry name" value="Jelly Rolls"/>
    <property type="match status" value="2"/>
</dbReference>
<organism evidence="5 6">
    <name type="scientific">Uliginosibacterium silvisoli</name>
    <dbReference type="NCBI Taxonomy" id="3114758"/>
    <lineage>
        <taxon>Bacteria</taxon>
        <taxon>Pseudomonadati</taxon>
        <taxon>Pseudomonadota</taxon>
        <taxon>Betaproteobacteria</taxon>
        <taxon>Rhodocyclales</taxon>
        <taxon>Zoogloeaceae</taxon>
        <taxon>Uliginosibacterium</taxon>
    </lineage>
</organism>
<dbReference type="PANTHER" id="PTHR13903:SF8">
    <property type="entry name" value="PIRIN"/>
    <property type="match status" value="1"/>
</dbReference>